<feature type="compositionally biased region" description="Low complexity" evidence="1">
    <location>
        <begin position="443"/>
        <end position="458"/>
    </location>
</feature>
<feature type="domain" description="DUF58" evidence="3">
    <location>
        <begin position="236"/>
        <end position="376"/>
    </location>
</feature>
<keyword evidence="2" id="KW-0472">Membrane</keyword>
<protein>
    <recommendedName>
        <fullName evidence="3">DUF58 domain-containing protein</fullName>
    </recommendedName>
</protein>
<keyword evidence="5" id="KW-1185">Reference proteome</keyword>
<evidence type="ECO:0000256" key="2">
    <source>
        <dbReference type="SAM" id="Phobius"/>
    </source>
</evidence>
<reference evidence="4 5" key="1">
    <citation type="submission" date="2019-02" db="EMBL/GenBank/DDBJ databases">
        <title>Deep-cultivation of Planctomycetes and their phenomic and genomic characterization uncovers novel biology.</title>
        <authorList>
            <person name="Wiegand S."/>
            <person name="Jogler M."/>
            <person name="Boedeker C."/>
            <person name="Pinto D."/>
            <person name="Vollmers J."/>
            <person name="Rivas-Marin E."/>
            <person name="Kohn T."/>
            <person name="Peeters S.H."/>
            <person name="Heuer A."/>
            <person name="Rast P."/>
            <person name="Oberbeckmann S."/>
            <person name="Bunk B."/>
            <person name="Jeske O."/>
            <person name="Meyerdierks A."/>
            <person name="Storesund J.E."/>
            <person name="Kallscheuer N."/>
            <person name="Luecker S."/>
            <person name="Lage O.M."/>
            <person name="Pohl T."/>
            <person name="Merkel B.J."/>
            <person name="Hornburger P."/>
            <person name="Mueller R.-W."/>
            <person name="Bruemmer F."/>
            <person name="Labrenz M."/>
            <person name="Spormann A.M."/>
            <person name="Op Den Camp H."/>
            <person name="Overmann J."/>
            <person name="Amann R."/>
            <person name="Jetten M.S.M."/>
            <person name="Mascher T."/>
            <person name="Medema M.H."/>
            <person name="Devos D.P."/>
            <person name="Kaster A.-K."/>
            <person name="Ovreas L."/>
            <person name="Rohde M."/>
            <person name="Galperin M.Y."/>
            <person name="Jogler C."/>
        </authorList>
    </citation>
    <scope>NUCLEOTIDE SEQUENCE [LARGE SCALE GENOMIC DNA]</scope>
    <source>
        <strain evidence="4 5">Pla52n</strain>
    </source>
</reference>
<evidence type="ECO:0000259" key="3">
    <source>
        <dbReference type="Pfam" id="PF01882"/>
    </source>
</evidence>
<accession>A0A5C6AM91</accession>
<sequence>MAEDSEISLVDSPDAASSAPDLTPKRLRRWFRYRLTRLGFHFLFVALFAMVGGAIRGFNLLLVLAGLLVGVMLIQWRSSRRVIHCGDVTRRTPLEIFADRRFTLRYLVQNRSRFLPMWMVKVEDEMEDLSWPSEDSIARLASAVGFIAPQSTTIATCRCLITRRGRYRFGTPVISTTFPFSLLEARQTVERPLEVMVYPALLTLRVNWQRQLPRAQRGQNVDTSRSSGGDGTFFGIREWQNGDSPRWIHWRTTARLGEPAVRQFEQNVRRRICLLVDAMSDDPMATGASAVENAISLAATMVCEMVGRGNTVCCGVSGASPRLVASQHGVASRTEILQMLADTTVVDRHQANDALQAAVEMVARRLGNRFDLVVLSPRSINNVLATDDASQQDERKSDGTYRNSLRSLLGDWKRRHKLAWVDVTSDTWNQMVVSPDAEPVSNRSGPSRSGPSRSGPSRSDADRTSPGVVNGFGATQ</sequence>
<dbReference type="OrthoDB" id="9812729at2"/>
<comment type="caution">
    <text evidence="4">The sequence shown here is derived from an EMBL/GenBank/DDBJ whole genome shotgun (WGS) entry which is preliminary data.</text>
</comment>
<dbReference type="Proteomes" id="UP000320176">
    <property type="component" value="Unassembled WGS sequence"/>
</dbReference>
<name>A0A5C6AM91_9BACT</name>
<evidence type="ECO:0000313" key="5">
    <source>
        <dbReference type="Proteomes" id="UP000320176"/>
    </source>
</evidence>
<dbReference type="Pfam" id="PF01882">
    <property type="entry name" value="DUF58"/>
    <property type="match status" value="1"/>
</dbReference>
<keyword evidence="2" id="KW-0812">Transmembrane</keyword>
<dbReference type="RefSeq" id="WP_146521615.1">
    <property type="nucleotide sequence ID" value="NZ_CP151726.1"/>
</dbReference>
<dbReference type="PANTHER" id="PTHR34351:SF1">
    <property type="entry name" value="SLR1927 PROTEIN"/>
    <property type="match status" value="1"/>
</dbReference>
<proteinExistence type="predicted"/>
<gene>
    <name evidence="4" type="ORF">Pla52n_45070</name>
</gene>
<dbReference type="AlphaFoldDB" id="A0A5C6AM91"/>
<dbReference type="EMBL" id="SJPN01000005">
    <property type="protein sequence ID" value="TWU01135.1"/>
    <property type="molecule type" value="Genomic_DNA"/>
</dbReference>
<evidence type="ECO:0000256" key="1">
    <source>
        <dbReference type="SAM" id="MobiDB-lite"/>
    </source>
</evidence>
<dbReference type="InterPro" id="IPR002881">
    <property type="entry name" value="DUF58"/>
</dbReference>
<dbReference type="PANTHER" id="PTHR34351">
    <property type="entry name" value="SLR1927 PROTEIN-RELATED"/>
    <property type="match status" value="1"/>
</dbReference>
<keyword evidence="2" id="KW-1133">Transmembrane helix</keyword>
<evidence type="ECO:0000313" key="4">
    <source>
        <dbReference type="EMBL" id="TWU01135.1"/>
    </source>
</evidence>
<feature type="region of interest" description="Disordered" evidence="1">
    <location>
        <begin position="1"/>
        <end position="20"/>
    </location>
</feature>
<feature type="transmembrane region" description="Helical" evidence="2">
    <location>
        <begin position="35"/>
        <end position="51"/>
    </location>
</feature>
<organism evidence="4 5">
    <name type="scientific">Stieleria varia</name>
    <dbReference type="NCBI Taxonomy" id="2528005"/>
    <lineage>
        <taxon>Bacteria</taxon>
        <taxon>Pseudomonadati</taxon>
        <taxon>Planctomycetota</taxon>
        <taxon>Planctomycetia</taxon>
        <taxon>Pirellulales</taxon>
        <taxon>Pirellulaceae</taxon>
        <taxon>Stieleria</taxon>
    </lineage>
</organism>
<feature type="region of interest" description="Disordered" evidence="1">
    <location>
        <begin position="432"/>
        <end position="476"/>
    </location>
</feature>